<reference evidence="1 2" key="1">
    <citation type="submission" date="2024-01" db="EMBL/GenBank/DDBJ databases">
        <authorList>
            <person name="Waweru B."/>
        </authorList>
    </citation>
    <scope>NUCLEOTIDE SEQUENCE [LARGE SCALE GENOMIC DNA]</scope>
</reference>
<gene>
    <name evidence="1" type="ORF">DCAF_LOCUS13087</name>
</gene>
<accession>A0AAV1RQJ3</accession>
<organism evidence="1 2">
    <name type="scientific">Dovyalis caffra</name>
    <dbReference type="NCBI Taxonomy" id="77055"/>
    <lineage>
        <taxon>Eukaryota</taxon>
        <taxon>Viridiplantae</taxon>
        <taxon>Streptophyta</taxon>
        <taxon>Embryophyta</taxon>
        <taxon>Tracheophyta</taxon>
        <taxon>Spermatophyta</taxon>
        <taxon>Magnoliopsida</taxon>
        <taxon>eudicotyledons</taxon>
        <taxon>Gunneridae</taxon>
        <taxon>Pentapetalae</taxon>
        <taxon>rosids</taxon>
        <taxon>fabids</taxon>
        <taxon>Malpighiales</taxon>
        <taxon>Salicaceae</taxon>
        <taxon>Flacourtieae</taxon>
        <taxon>Dovyalis</taxon>
    </lineage>
</organism>
<dbReference type="Proteomes" id="UP001314170">
    <property type="component" value="Unassembled WGS sequence"/>
</dbReference>
<keyword evidence="2" id="KW-1185">Reference proteome</keyword>
<dbReference type="EMBL" id="CAWUPB010001108">
    <property type="protein sequence ID" value="CAK7338046.1"/>
    <property type="molecule type" value="Genomic_DNA"/>
</dbReference>
<comment type="caution">
    <text evidence="1">The sequence shown here is derived from an EMBL/GenBank/DDBJ whole genome shotgun (WGS) entry which is preliminary data.</text>
</comment>
<evidence type="ECO:0000313" key="2">
    <source>
        <dbReference type="Proteomes" id="UP001314170"/>
    </source>
</evidence>
<protein>
    <submittedName>
        <fullName evidence="1">Uncharacterized protein</fullName>
    </submittedName>
</protein>
<proteinExistence type="predicted"/>
<sequence>MSAKGAKVQDKAKVGNTGQDILLAKKENQKQANDGKLHLEFEETVEVIFSIIGPRSVHLSGRSGQHVHGDDETYPFVGLMLFIA</sequence>
<name>A0AAV1RQJ3_9ROSI</name>
<dbReference type="AlphaFoldDB" id="A0AAV1RQJ3"/>
<evidence type="ECO:0000313" key="1">
    <source>
        <dbReference type="EMBL" id="CAK7338046.1"/>
    </source>
</evidence>
<dbReference type="Gene3D" id="2.60.120.340">
    <property type="entry name" value="Nucleoplasmin core domain"/>
    <property type="match status" value="1"/>
</dbReference>